<name>A0A1N7LG17_9PROT</name>
<comment type="subcellular location">
    <subcellularLocation>
        <location evidence="1">Virion</location>
    </subcellularLocation>
</comment>
<keyword evidence="3" id="KW-0231">Viral genome packaging</keyword>
<evidence type="ECO:0000256" key="4">
    <source>
        <dbReference type="SAM" id="Coils"/>
    </source>
</evidence>
<evidence type="ECO:0000256" key="1">
    <source>
        <dbReference type="ARBA" id="ARBA00004328"/>
    </source>
</evidence>
<accession>A0A1N7LG17</accession>
<feature type="coiled-coil region" evidence="4">
    <location>
        <begin position="549"/>
        <end position="576"/>
    </location>
</feature>
<dbReference type="AlphaFoldDB" id="A0A1N7LG17"/>
<evidence type="ECO:0000256" key="5">
    <source>
        <dbReference type="SAM" id="MobiDB-lite"/>
    </source>
</evidence>
<dbReference type="RefSeq" id="WP_084194719.1">
    <property type="nucleotide sequence ID" value="NZ_FTOA01000003.1"/>
</dbReference>
<dbReference type="Pfam" id="PF12236">
    <property type="entry name" value="Head-tail_con"/>
    <property type="match status" value="1"/>
</dbReference>
<dbReference type="OrthoDB" id="1666403at2"/>
<evidence type="ECO:0000256" key="3">
    <source>
        <dbReference type="ARBA" id="ARBA00023219"/>
    </source>
</evidence>
<reference evidence="6 7" key="1">
    <citation type="submission" date="2017-01" db="EMBL/GenBank/DDBJ databases">
        <authorList>
            <person name="Mah S.A."/>
            <person name="Swanson W.J."/>
            <person name="Moy G.W."/>
            <person name="Vacquier V.D."/>
        </authorList>
    </citation>
    <scope>NUCLEOTIDE SEQUENCE [LARGE SCALE GENOMIC DNA]</scope>
    <source>
        <strain evidence="6 7">DSM 11589</strain>
    </source>
</reference>
<evidence type="ECO:0000256" key="2">
    <source>
        <dbReference type="ARBA" id="ARBA00022612"/>
    </source>
</evidence>
<proteinExistence type="predicted"/>
<evidence type="ECO:0000313" key="6">
    <source>
        <dbReference type="EMBL" id="SIS72743.1"/>
    </source>
</evidence>
<keyword evidence="2" id="KW-1188">Viral release from host cell</keyword>
<feature type="region of interest" description="Disordered" evidence="5">
    <location>
        <begin position="1"/>
        <end position="34"/>
    </location>
</feature>
<sequence>METLLQKAQPPSGAAPPRPVPPRPPATKTISVSPAEATRIRQQVQQRHAALKSERESWVDHWRQVSDVVLPRRGRFLTSDRNKGSRRNRKVIDNTATLALRDLASGLMGGVTSPARPWFRLSTQRPGLIEDGDASRWLADVERLMREIFNRSNTYNALFSVYEELAAFGTAAMLVYEDYDTVISCETLTAGQYCVAPDKHGRVHALYRDHAMTVEQVVQEFVETAPGDYDWSVVSDAVRQQWERGQRDGWVDVVQAIEPNPDHRPDSKLARHARFRSLWLEVGGRPDRLLRLSGFQEFPALCPRWNIAGADIYGTSPAMDALGDVEQLQMQEREKAKAIQKMVNPPLNVPTSTQRNAVVNALPNGITYFDPTSGGTTAAMATPLYQVQPRVMELQQDMEIVRQRVRSAFHADLWRMITDLDRSGITATEVDARREEKLVMLGPVLERLHHELLDPLIDRTFAIAQRAGILPEIPEVLGGQDIRVEYISMLAQAQRAVAINGIERMVGFVGQLAQMDPSVLDKLDRDQAVDEVAEAIGAPPRLIRSDTEVGQMREQRAQAQAQQAQAQQQMAMMQQVAQGAQTLSQTDTSGQNALTDLLALTGGVL</sequence>
<organism evidence="6 7">
    <name type="scientific">Insolitispirillum peregrinum</name>
    <dbReference type="NCBI Taxonomy" id="80876"/>
    <lineage>
        <taxon>Bacteria</taxon>
        <taxon>Pseudomonadati</taxon>
        <taxon>Pseudomonadota</taxon>
        <taxon>Alphaproteobacteria</taxon>
        <taxon>Rhodospirillales</taxon>
        <taxon>Novispirillaceae</taxon>
        <taxon>Insolitispirillum</taxon>
    </lineage>
</organism>
<keyword evidence="7" id="KW-1185">Reference proteome</keyword>
<protein>
    <submittedName>
        <fullName evidence="6">Bacteriophage head to tail connecting protein</fullName>
    </submittedName>
</protein>
<dbReference type="InterPro" id="IPR020991">
    <property type="entry name" value="Connector_podovirus"/>
</dbReference>
<keyword evidence="4" id="KW-0175">Coiled coil</keyword>
<dbReference type="EMBL" id="FTOA01000003">
    <property type="protein sequence ID" value="SIS72743.1"/>
    <property type="molecule type" value="Genomic_DNA"/>
</dbReference>
<gene>
    <name evidence="6" type="ORF">SAMN05421779_103306</name>
</gene>
<evidence type="ECO:0000313" key="7">
    <source>
        <dbReference type="Proteomes" id="UP000185678"/>
    </source>
</evidence>
<feature type="compositionally biased region" description="Pro residues" evidence="5">
    <location>
        <begin position="13"/>
        <end position="25"/>
    </location>
</feature>
<dbReference type="Proteomes" id="UP000185678">
    <property type="component" value="Unassembled WGS sequence"/>
</dbReference>
<dbReference type="STRING" id="80876.SAMN05421779_103306"/>